<evidence type="ECO:0000256" key="4">
    <source>
        <dbReference type="ARBA" id="ARBA00022692"/>
    </source>
</evidence>
<sequence length="629" mass="72395">MMPVYMLNPIVITAERQEKTDLETPSTTEIITEKDIKEKGYTSVFDALEHTVGITAFSYGPGGKDGGGHVSRVMIRGMDKGTLVLVNGAPINVNNYASTSGIPIEAVEKIEVIKGASSTLYGAEALAGVVNIITKRGGESHVTAKVGYGNYDKMFGVGAEGEKFNFWVQRDYSDAIDQTSRIFPKKATYQAENKGYRTSWYTSANLTDKLTLDWSHVDNHQNIWYMYKCKGGKAVIPPAKSSLSDYHSRKDNVNLIYNNKEHRFRSMLAYNSLHMDGNKRIYTKPGIYETDRINVPYHVQSVTFDNQKEWIFRGGEDSLIGGLTYNGEHYKRLNDTNKRVYRDSYSAYLSWNHEYNERLSSTMGFRMQEFMSNGWDRHYDVFLPQLQFLYKLNDNWSLYSNMGKAFDMPAINSKYYSDSKKLKNASLKPQKGWTYEVGAKHVTGRNSFKAALFHMDIKDKFTWVKEDMVIPGGDPNTSVQINGGDFRNTGLELEYTRIVNDNWWFNAGITFQNPEINDSGKWVRDSAKLQYNLGIQYEQEKWSVGVDLFVTADREYGYYTNNGEYASRKGADHKIRDRIMLNSTIEYRPNRNQAVTLNMYNILDRENCTNKYENWDLPFSWRIAYQYKF</sequence>
<dbReference type="GO" id="GO:0009279">
    <property type="term" value="C:cell outer membrane"/>
    <property type="evidence" value="ECO:0007669"/>
    <property type="project" value="UniProtKB-SubCell"/>
</dbReference>
<dbReference type="PROSITE" id="PS52016">
    <property type="entry name" value="TONB_DEPENDENT_REC_3"/>
    <property type="match status" value="1"/>
</dbReference>
<gene>
    <name evidence="14" type="ORF">HXL70_09130</name>
</gene>
<evidence type="ECO:0000313" key="14">
    <source>
        <dbReference type="EMBL" id="MBF1130181.1"/>
    </source>
</evidence>
<dbReference type="InterPro" id="IPR036942">
    <property type="entry name" value="Beta-barrel_TonB_sf"/>
</dbReference>
<dbReference type="Pfam" id="PF07715">
    <property type="entry name" value="Plug"/>
    <property type="match status" value="1"/>
</dbReference>
<evidence type="ECO:0000313" key="15">
    <source>
        <dbReference type="Proteomes" id="UP000757890"/>
    </source>
</evidence>
<name>A0A930B8Z3_9FIRM</name>
<dbReference type="PANTHER" id="PTHR30069">
    <property type="entry name" value="TONB-DEPENDENT OUTER MEMBRANE RECEPTOR"/>
    <property type="match status" value="1"/>
</dbReference>
<dbReference type="Gene3D" id="2.170.130.10">
    <property type="entry name" value="TonB-dependent receptor, plug domain"/>
    <property type="match status" value="1"/>
</dbReference>
<dbReference type="InterPro" id="IPR037066">
    <property type="entry name" value="Plug_dom_sf"/>
</dbReference>
<keyword evidence="5" id="KW-0732">Signal</keyword>
<keyword evidence="3 10" id="KW-1134">Transmembrane beta strand</keyword>
<dbReference type="InterPro" id="IPR012910">
    <property type="entry name" value="Plug_dom"/>
</dbReference>
<evidence type="ECO:0000256" key="3">
    <source>
        <dbReference type="ARBA" id="ARBA00022452"/>
    </source>
</evidence>
<evidence type="ECO:0000256" key="10">
    <source>
        <dbReference type="PROSITE-ProRule" id="PRU01360"/>
    </source>
</evidence>
<dbReference type="InterPro" id="IPR039426">
    <property type="entry name" value="TonB-dep_rcpt-like"/>
</dbReference>
<comment type="caution">
    <text evidence="14">The sequence shown here is derived from an EMBL/GenBank/DDBJ whole genome shotgun (WGS) entry which is preliminary data.</text>
</comment>
<dbReference type="GO" id="GO:0044718">
    <property type="term" value="P:siderophore transmembrane transport"/>
    <property type="evidence" value="ECO:0007669"/>
    <property type="project" value="TreeGrafter"/>
</dbReference>
<evidence type="ECO:0000256" key="6">
    <source>
        <dbReference type="ARBA" id="ARBA00023077"/>
    </source>
</evidence>
<dbReference type="SUPFAM" id="SSF56935">
    <property type="entry name" value="Porins"/>
    <property type="match status" value="1"/>
</dbReference>
<evidence type="ECO:0000256" key="7">
    <source>
        <dbReference type="ARBA" id="ARBA00023136"/>
    </source>
</evidence>
<protein>
    <submittedName>
        <fullName evidence="14">TonB-dependent receptor</fullName>
    </submittedName>
</protein>
<dbReference type="PANTHER" id="PTHR30069:SF29">
    <property type="entry name" value="HEMOGLOBIN AND HEMOGLOBIN-HAPTOGLOBIN-BINDING PROTEIN 1-RELATED"/>
    <property type="match status" value="1"/>
</dbReference>
<dbReference type="Proteomes" id="UP000757890">
    <property type="component" value="Unassembled WGS sequence"/>
</dbReference>
<proteinExistence type="inferred from homology"/>
<organism evidence="14 15">
    <name type="scientific">Dialister invisus</name>
    <dbReference type="NCBI Taxonomy" id="218538"/>
    <lineage>
        <taxon>Bacteria</taxon>
        <taxon>Bacillati</taxon>
        <taxon>Bacillota</taxon>
        <taxon>Negativicutes</taxon>
        <taxon>Veillonellales</taxon>
        <taxon>Veillonellaceae</taxon>
        <taxon>Dialister</taxon>
    </lineage>
</organism>
<dbReference type="InterPro" id="IPR000531">
    <property type="entry name" value="Beta-barrel_TonB"/>
</dbReference>
<keyword evidence="2 10" id="KW-0813">Transport</keyword>
<dbReference type="Gene3D" id="2.40.170.20">
    <property type="entry name" value="TonB-dependent receptor, beta-barrel domain"/>
    <property type="match status" value="1"/>
</dbReference>
<keyword evidence="4 10" id="KW-0812">Transmembrane</keyword>
<feature type="domain" description="TonB-dependent receptor plug" evidence="13">
    <location>
        <begin position="22"/>
        <end position="129"/>
    </location>
</feature>
<keyword evidence="9 10" id="KW-0998">Cell outer membrane</keyword>
<comment type="subcellular location">
    <subcellularLocation>
        <location evidence="1 10">Cell outer membrane</location>
        <topology evidence="1 10">Multi-pass membrane protein</topology>
    </subcellularLocation>
</comment>
<dbReference type="AlphaFoldDB" id="A0A930B8Z3"/>
<evidence type="ECO:0000256" key="8">
    <source>
        <dbReference type="ARBA" id="ARBA00023170"/>
    </source>
</evidence>
<dbReference type="Pfam" id="PF00593">
    <property type="entry name" value="TonB_dep_Rec_b-barrel"/>
    <property type="match status" value="1"/>
</dbReference>
<evidence type="ECO:0000256" key="11">
    <source>
        <dbReference type="RuleBase" id="RU003357"/>
    </source>
</evidence>
<reference evidence="14" key="1">
    <citation type="submission" date="2020-04" db="EMBL/GenBank/DDBJ databases">
        <title>Deep metagenomics examines the oral microbiome during advanced dental caries in children, revealing novel taxa and co-occurrences with host molecules.</title>
        <authorList>
            <person name="Baker J.L."/>
            <person name="Morton J.T."/>
            <person name="Dinis M."/>
            <person name="Alvarez R."/>
            <person name="Tran N.C."/>
            <person name="Knight R."/>
            <person name="Edlund A."/>
        </authorList>
    </citation>
    <scope>NUCLEOTIDE SEQUENCE</scope>
    <source>
        <strain evidence="14">JCVI_32_bin.14</strain>
    </source>
</reference>
<feature type="domain" description="TonB-dependent receptor-like beta-barrel" evidence="12">
    <location>
        <begin position="147"/>
        <end position="602"/>
    </location>
</feature>
<evidence type="ECO:0000259" key="13">
    <source>
        <dbReference type="Pfam" id="PF07715"/>
    </source>
</evidence>
<evidence type="ECO:0000256" key="2">
    <source>
        <dbReference type="ARBA" id="ARBA00022448"/>
    </source>
</evidence>
<evidence type="ECO:0000256" key="9">
    <source>
        <dbReference type="ARBA" id="ARBA00023237"/>
    </source>
</evidence>
<accession>A0A930B8Z3</accession>
<dbReference type="GO" id="GO:0015344">
    <property type="term" value="F:siderophore uptake transmembrane transporter activity"/>
    <property type="evidence" value="ECO:0007669"/>
    <property type="project" value="TreeGrafter"/>
</dbReference>
<comment type="similarity">
    <text evidence="10 11">Belongs to the TonB-dependent receptor family.</text>
</comment>
<keyword evidence="6 11" id="KW-0798">TonB box</keyword>
<keyword evidence="8 14" id="KW-0675">Receptor</keyword>
<evidence type="ECO:0000259" key="12">
    <source>
        <dbReference type="Pfam" id="PF00593"/>
    </source>
</evidence>
<keyword evidence="7 10" id="KW-0472">Membrane</keyword>
<dbReference type="EMBL" id="JABZMK010000118">
    <property type="protein sequence ID" value="MBF1130181.1"/>
    <property type="molecule type" value="Genomic_DNA"/>
</dbReference>
<evidence type="ECO:0000256" key="1">
    <source>
        <dbReference type="ARBA" id="ARBA00004571"/>
    </source>
</evidence>
<evidence type="ECO:0000256" key="5">
    <source>
        <dbReference type="ARBA" id="ARBA00022729"/>
    </source>
</evidence>
<dbReference type="CDD" id="cd01347">
    <property type="entry name" value="ligand_gated_channel"/>
    <property type="match status" value="1"/>
</dbReference>